<comment type="caution">
    <text evidence="2">The sequence shown here is derived from an EMBL/GenBank/DDBJ whole genome shotgun (WGS) entry which is preliminary data.</text>
</comment>
<name>A0A9P1FUZ2_9DINO</name>
<keyword evidence="5" id="KW-1185">Reference proteome</keyword>
<organism evidence="2">
    <name type="scientific">Cladocopium goreaui</name>
    <dbReference type="NCBI Taxonomy" id="2562237"/>
    <lineage>
        <taxon>Eukaryota</taxon>
        <taxon>Sar</taxon>
        <taxon>Alveolata</taxon>
        <taxon>Dinophyceae</taxon>
        <taxon>Suessiales</taxon>
        <taxon>Symbiodiniaceae</taxon>
        <taxon>Cladocopium</taxon>
    </lineage>
</organism>
<dbReference type="Proteomes" id="UP001152797">
    <property type="component" value="Unassembled WGS sequence"/>
</dbReference>
<evidence type="ECO:0000313" key="3">
    <source>
        <dbReference type="EMBL" id="CAL1140712.1"/>
    </source>
</evidence>
<dbReference type="AlphaFoldDB" id="A0A9P1FUZ2"/>
<evidence type="ECO:0000256" key="1">
    <source>
        <dbReference type="SAM" id="SignalP"/>
    </source>
</evidence>
<dbReference type="OrthoDB" id="416763at2759"/>
<dbReference type="EMBL" id="CAMXCT010001157">
    <property type="protein sequence ID" value="CAI3987337.1"/>
    <property type="molecule type" value="Genomic_DNA"/>
</dbReference>
<feature type="signal peptide" evidence="1">
    <location>
        <begin position="1"/>
        <end position="36"/>
    </location>
</feature>
<protein>
    <submittedName>
        <fullName evidence="4">Fibronectin type-III domain-containing protein</fullName>
    </submittedName>
</protein>
<dbReference type="EMBL" id="CAMXCT030001157">
    <property type="protein sequence ID" value="CAL4774649.1"/>
    <property type="molecule type" value="Genomic_DNA"/>
</dbReference>
<proteinExistence type="predicted"/>
<evidence type="ECO:0000313" key="2">
    <source>
        <dbReference type="EMBL" id="CAI3987337.1"/>
    </source>
</evidence>
<dbReference type="EMBL" id="CAMXCT020001157">
    <property type="protein sequence ID" value="CAL1140712.1"/>
    <property type="molecule type" value="Genomic_DNA"/>
</dbReference>
<evidence type="ECO:0000313" key="5">
    <source>
        <dbReference type="Proteomes" id="UP001152797"/>
    </source>
</evidence>
<gene>
    <name evidence="2" type="ORF">C1SCF055_LOCUS14619</name>
</gene>
<keyword evidence="1" id="KW-0732">Signal</keyword>
<accession>A0A9P1FUZ2</accession>
<feature type="chain" id="PRO_5043272263" evidence="1">
    <location>
        <begin position="37"/>
        <end position="392"/>
    </location>
</feature>
<evidence type="ECO:0000313" key="4">
    <source>
        <dbReference type="EMBL" id="CAL4774649.1"/>
    </source>
</evidence>
<reference evidence="2" key="1">
    <citation type="submission" date="2022-10" db="EMBL/GenBank/DDBJ databases">
        <authorList>
            <person name="Chen Y."/>
            <person name="Dougan E. K."/>
            <person name="Chan C."/>
            <person name="Rhodes N."/>
            <person name="Thang M."/>
        </authorList>
    </citation>
    <scope>NUCLEOTIDE SEQUENCE</scope>
</reference>
<reference evidence="3" key="2">
    <citation type="submission" date="2024-04" db="EMBL/GenBank/DDBJ databases">
        <authorList>
            <person name="Chen Y."/>
            <person name="Shah S."/>
            <person name="Dougan E. K."/>
            <person name="Thang M."/>
            <person name="Chan C."/>
        </authorList>
    </citation>
    <scope>NUCLEOTIDE SEQUENCE [LARGE SCALE GENOMIC DNA]</scope>
</reference>
<sequence>MCVKRGHCFPSRLNVTFTCCPCVWLPLFLLLQRVRSIQGGPEAHKHFCWPNSESLTPARCCANPPGDPSDPNCWYDGLTFDLCCTRWLQPRMPSFPVDIDKMKTNLDICMRQPALMKPEGPCSKSAYFAGEGAPIGRLLFCAVQVGRVERVLDVFLGSGCSGATALAAMTERDAGATEGLGDSYVSSESSDSFEVGFGLDSVLESTMSTKSTELSVLVGFEDLDFARARAARRALKAWQPRRVKASTTTLYAVASRLRQDLQGLQGRQKAWILSAQFRSNATGCQKCTTVWTVDCPEKCTYQYGAIEAVCEGLKGIDLVFWDSDGSAADGWLLEWLSIERACAPRFVLLLNLSLPNHGAWIRERLRASGYQEVWWDAKILHPGKSWIVLVIV</sequence>